<evidence type="ECO:0000256" key="5">
    <source>
        <dbReference type="ARBA" id="ARBA00022553"/>
    </source>
</evidence>
<dbReference type="GO" id="GO:0005886">
    <property type="term" value="C:plasma membrane"/>
    <property type="evidence" value="ECO:0007669"/>
    <property type="project" value="UniProtKB-SubCell"/>
</dbReference>
<dbReference type="SMART" id="SM00304">
    <property type="entry name" value="HAMP"/>
    <property type="match status" value="1"/>
</dbReference>
<dbReference type="OrthoDB" id="9804645at2"/>
<dbReference type="PANTHER" id="PTHR44936:SF10">
    <property type="entry name" value="SENSOR PROTEIN RSTB"/>
    <property type="match status" value="1"/>
</dbReference>
<dbReference type="EC" id="2.7.13.3" evidence="3"/>
<name>A0A240ENQ6_9VIBR</name>
<dbReference type="PANTHER" id="PTHR44936">
    <property type="entry name" value="SENSOR PROTEIN CREC"/>
    <property type="match status" value="1"/>
</dbReference>
<dbReference type="GO" id="GO:0000155">
    <property type="term" value="F:phosphorelay sensor kinase activity"/>
    <property type="evidence" value="ECO:0007669"/>
    <property type="project" value="InterPro"/>
</dbReference>
<feature type="domain" description="HAMP" evidence="12">
    <location>
        <begin position="159"/>
        <end position="211"/>
    </location>
</feature>
<dbReference type="SUPFAM" id="SSF158472">
    <property type="entry name" value="HAMP domain-like"/>
    <property type="match status" value="1"/>
</dbReference>
<dbReference type="InterPro" id="IPR036890">
    <property type="entry name" value="HATPase_C_sf"/>
</dbReference>
<comment type="catalytic activity">
    <reaction evidence="1">
        <text>ATP + protein L-histidine = ADP + protein N-phospho-L-histidine.</text>
        <dbReference type="EC" id="2.7.13.3"/>
    </reaction>
</comment>
<proteinExistence type="predicted"/>
<dbReference type="CDD" id="cd06225">
    <property type="entry name" value="HAMP"/>
    <property type="match status" value="1"/>
</dbReference>
<dbReference type="SUPFAM" id="SSF47384">
    <property type="entry name" value="Homodimeric domain of signal transducing histidine kinase"/>
    <property type="match status" value="1"/>
</dbReference>
<dbReference type="RefSeq" id="WP_096995195.1">
    <property type="nucleotide sequence ID" value="NZ_JBHSII010000001.1"/>
</dbReference>
<dbReference type="GO" id="GO:0005524">
    <property type="term" value="F:ATP binding"/>
    <property type="evidence" value="ECO:0007669"/>
    <property type="project" value="UniProtKB-KW"/>
</dbReference>
<keyword evidence="4" id="KW-1003">Cell membrane</keyword>
<keyword evidence="6 13" id="KW-0808">Transferase</keyword>
<evidence type="ECO:0000313" key="13">
    <source>
        <dbReference type="EMBL" id="SNX50246.1"/>
    </source>
</evidence>
<dbReference type="CDD" id="cd00082">
    <property type="entry name" value="HisKA"/>
    <property type="match status" value="1"/>
</dbReference>
<evidence type="ECO:0000256" key="4">
    <source>
        <dbReference type="ARBA" id="ARBA00022475"/>
    </source>
</evidence>
<evidence type="ECO:0000256" key="3">
    <source>
        <dbReference type="ARBA" id="ARBA00012438"/>
    </source>
</evidence>
<keyword evidence="8" id="KW-0418">Kinase</keyword>
<dbReference type="InterPro" id="IPR050980">
    <property type="entry name" value="2C_sensor_his_kinase"/>
</dbReference>
<dbReference type="EMBL" id="OANU01000111">
    <property type="protein sequence ID" value="SNX50246.1"/>
    <property type="molecule type" value="Genomic_DNA"/>
</dbReference>
<evidence type="ECO:0000259" key="11">
    <source>
        <dbReference type="PROSITE" id="PS50109"/>
    </source>
</evidence>
<evidence type="ECO:0000259" key="12">
    <source>
        <dbReference type="PROSITE" id="PS50885"/>
    </source>
</evidence>
<dbReference type="PRINTS" id="PR00344">
    <property type="entry name" value="BCTRLSENSOR"/>
</dbReference>
<dbReference type="InterPro" id="IPR003594">
    <property type="entry name" value="HATPase_dom"/>
</dbReference>
<gene>
    <name evidence="13" type="primary">rstB_2</name>
    <name evidence="13" type="ORF">VTH8203_03901</name>
</gene>
<accession>A0A240ENQ6</accession>
<evidence type="ECO:0000256" key="6">
    <source>
        <dbReference type="ARBA" id="ARBA00022679"/>
    </source>
</evidence>
<reference evidence="14" key="1">
    <citation type="submission" date="2016-06" db="EMBL/GenBank/DDBJ databases">
        <authorList>
            <person name="Rodrigo-Torres L."/>
            <person name="Arahal R.D."/>
            <person name="Lucena T."/>
        </authorList>
    </citation>
    <scope>NUCLEOTIDE SEQUENCE [LARGE SCALE GENOMIC DNA]</scope>
    <source>
        <strain evidence="14">CECT8203</strain>
    </source>
</reference>
<feature type="domain" description="Histidine kinase" evidence="11">
    <location>
        <begin position="219"/>
        <end position="428"/>
    </location>
</feature>
<evidence type="ECO:0000256" key="9">
    <source>
        <dbReference type="ARBA" id="ARBA00022840"/>
    </source>
</evidence>
<evidence type="ECO:0000313" key="14">
    <source>
        <dbReference type="Proteomes" id="UP000219336"/>
    </source>
</evidence>
<sequence>MRRIYIESFVGLLILFGLSLYAYEVIIYEINPDYDYVLEDHEGAAFRELLTKLSDIQGKEKTLKMLDDFVEHTAQSLSIVSYSDLPEPAKSYFSTAQEHPHTFYDSERHFWMRLVDQDTFYHIYSDDETQLRQAIELDNNLVWAFILIGFIVYSAALIWFLNRRVRKLERATIKLANGDLTARAPTAGKDQVGTLNKSFNEMADKISALITSNRSLTNAVAHDLRTPIFRIQWQADMLQESSLTEDQNEKILSILEDTDEMDDLISELLHFAKLESAETQIQKSTFDIGQLVTKLADKHSQNIPVTLKSHLTPSSPLFADQTLIKRALDNLLSNASRYAKSKIELSVVYGECVIITVEDDGNGIDEVHWPQIFDPFYSADPARNKSSSGAGLGLAIVKMVANKHKGSVKVEASELGGAKFVLSLSNAEP</sequence>
<evidence type="ECO:0000256" key="8">
    <source>
        <dbReference type="ARBA" id="ARBA00022777"/>
    </source>
</evidence>
<keyword evidence="14" id="KW-1185">Reference proteome</keyword>
<dbReference type="Gene3D" id="6.10.340.10">
    <property type="match status" value="1"/>
</dbReference>
<dbReference type="Pfam" id="PF00512">
    <property type="entry name" value="HisKA"/>
    <property type="match status" value="1"/>
</dbReference>
<feature type="transmembrane region" description="Helical" evidence="10">
    <location>
        <begin position="141"/>
        <end position="161"/>
    </location>
</feature>
<dbReference type="PROSITE" id="PS50109">
    <property type="entry name" value="HIS_KIN"/>
    <property type="match status" value="1"/>
</dbReference>
<keyword evidence="9" id="KW-0067">ATP-binding</keyword>
<keyword evidence="5" id="KW-0597">Phosphoprotein</keyword>
<dbReference type="Gene3D" id="3.30.565.10">
    <property type="entry name" value="Histidine kinase-like ATPase, C-terminal domain"/>
    <property type="match status" value="1"/>
</dbReference>
<dbReference type="SMART" id="SM00387">
    <property type="entry name" value="HATPase_c"/>
    <property type="match status" value="1"/>
</dbReference>
<dbReference type="Gene3D" id="1.10.287.130">
    <property type="match status" value="1"/>
</dbReference>
<comment type="subcellular location">
    <subcellularLocation>
        <location evidence="2">Cell membrane</location>
        <topology evidence="2">Multi-pass membrane protein</topology>
    </subcellularLocation>
</comment>
<dbReference type="InterPro" id="IPR003660">
    <property type="entry name" value="HAMP_dom"/>
</dbReference>
<dbReference type="InterPro" id="IPR004358">
    <property type="entry name" value="Sig_transdc_His_kin-like_C"/>
</dbReference>
<dbReference type="Proteomes" id="UP000219336">
    <property type="component" value="Unassembled WGS sequence"/>
</dbReference>
<keyword evidence="10" id="KW-0812">Transmembrane</keyword>
<dbReference type="AlphaFoldDB" id="A0A240ENQ6"/>
<dbReference type="Pfam" id="PF00672">
    <property type="entry name" value="HAMP"/>
    <property type="match status" value="1"/>
</dbReference>
<dbReference type="InterPro" id="IPR005467">
    <property type="entry name" value="His_kinase_dom"/>
</dbReference>
<evidence type="ECO:0000256" key="7">
    <source>
        <dbReference type="ARBA" id="ARBA00022741"/>
    </source>
</evidence>
<evidence type="ECO:0000256" key="2">
    <source>
        <dbReference type="ARBA" id="ARBA00004651"/>
    </source>
</evidence>
<keyword evidence="10" id="KW-0472">Membrane</keyword>
<dbReference type="InterPro" id="IPR003661">
    <property type="entry name" value="HisK_dim/P_dom"/>
</dbReference>
<keyword evidence="7" id="KW-0547">Nucleotide-binding</keyword>
<dbReference type="SUPFAM" id="SSF55874">
    <property type="entry name" value="ATPase domain of HSP90 chaperone/DNA topoisomerase II/histidine kinase"/>
    <property type="match status" value="1"/>
</dbReference>
<dbReference type="SMART" id="SM00388">
    <property type="entry name" value="HisKA"/>
    <property type="match status" value="1"/>
</dbReference>
<dbReference type="InterPro" id="IPR036097">
    <property type="entry name" value="HisK_dim/P_sf"/>
</dbReference>
<dbReference type="Pfam" id="PF02518">
    <property type="entry name" value="HATPase_c"/>
    <property type="match status" value="1"/>
</dbReference>
<protein>
    <recommendedName>
        <fullName evidence="3">histidine kinase</fullName>
        <ecNumber evidence="3">2.7.13.3</ecNumber>
    </recommendedName>
</protein>
<evidence type="ECO:0000256" key="10">
    <source>
        <dbReference type="SAM" id="Phobius"/>
    </source>
</evidence>
<evidence type="ECO:0000256" key="1">
    <source>
        <dbReference type="ARBA" id="ARBA00000085"/>
    </source>
</evidence>
<keyword evidence="10" id="KW-1133">Transmembrane helix</keyword>
<organism evidence="13 14">
    <name type="scientific">Vibrio thalassae</name>
    <dbReference type="NCBI Taxonomy" id="1243014"/>
    <lineage>
        <taxon>Bacteria</taxon>
        <taxon>Pseudomonadati</taxon>
        <taxon>Pseudomonadota</taxon>
        <taxon>Gammaproteobacteria</taxon>
        <taxon>Vibrionales</taxon>
        <taxon>Vibrionaceae</taxon>
        <taxon>Vibrio</taxon>
    </lineage>
</organism>
<dbReference type="PROSITE" id="PS50885">
    <property type="entry name" value="HAMP"/>
    <property type="match status" value="1"/>
</dbReference>